<dbReference type="GO" id="GO:0003676">
    <property type="term" value="F:nucleic acid binding"/>
    <property type="evidence" value="ECO:0007669"/>
    <property type="project" value="InterPro"/>
</dbReference>
<feature type="region of interest" description="Disordered" evidence="2">
    <location>
        <begin position="200"/>
        <end position="239"/>
    </location>
</feature>
<dbReference type="EMBL" id="BJWL01000314">
    <property type="protein sequence ID" value="GFS38691.1"/>
    <property type="molecule type" value="Genomic_DNA"/>
</dbReference>
<feature type="domain" description="CCHC-type" evidence="3">
    <location>
        <begin position="81"/>
        <end position="97"/>
    </location>
</feature>
<dbReference type="OrthoDB" id="10319359at2759"/>
<reference evidence="5" key="1">
    <citation type="submission" date="2019-07" db="EMBL/GenBank/DDBJ databases">
        <title>De Novo Assembly of kiwifruit Actinidia rufa.</title>
        <authorList>
            <person name="Sugita-Konishi S."/>
            <person name="Sato K."/>
            <person name="Mori E."/>
            <person name="Abe Y."/>
            <person name="Kisaki G."/>
            <person name="Hamano K."/>
            <person name="Suezawa K."/>
            <person name="Otani M."/>
            <person name="Fukuda T."/>
            <person name="Manabe T."/>
            <person name="Gomi K."/>
            <person name="Tabuchi M."/>
            <person name="Akimitsu K."/>
            <person name="Kataoka I."/>
        </authorList>
    </citation>
    <scope>NUCLEOTIDE SEQUENCE [LARGE SCALE GENOMIC DNA]</scope>
    <source>
        <strain evidence="5">cv. Fuchu</strain>
    </source>
</reference>
<evidence type="ECO:0000259" key="3">
    <source>
        <dbReference type="SMART" id="SM00343"/>
    </source>
</evidence>
<feature type="coiled-coil region" evidence="1">
    <location>
        <begin position="319"/>
        <end position="346"/>
    </location>
</feature>
<protein>
    <recommendedName>
        <fullName evidence="3">CCHC-type domain-containing protein</fullName>
    </recommendedName>
</protein>
<sequence>MPFENNFEVAQPNYGWGFYNSSTYSPPPPWFEEFVYDEPCPLCSSHSHIVTECPKAHEFPEFIQKYINVTQGSQGYIYNEPCLICASHSHLVTECPQAHEFPELFQNDVNATQGSQEFVYNEPCLICSSYCHIFTECPKAHEFSEFVQKYNNTTQGCWNPSSNNSYSYTHSHEWETHSNPSWTQEPWVDDTKMSCLSSHYIAPPEQPPPSHAPPVASVVSMPYSAPSTPQQTQYQPPHWRNEDNELRTKVTNIEQQLGKMNSLLENLIIAQQTQERFSTQPQQNPRLINCIEKAHEKVQAITPLTSGKEINKIIAPKRVNLGEDECRELDIEIERKKREVEIVYKEDNGEVCDAHSEPCSFDVEIISEDHEILAQDLVTPPKEFTQWEDKVELFDCPTKSSIDVGLINFFGVDKFNGVVDPYLIQLVNNLKTILFKDGLVIVEATGGDFA</sequence>
<feature type="domain" description="CCHC-type" evidence="3">
    <location>
        <begin position="123"/>
        <end position="139"/>
    </location>
</feature>
<keyword evidence="5" id="KW-1185">Reference proteome</keyword>
<name>A0A7J0DMZ3_9ERIC</name>
<keyword evidence="1" id="KW-0175">Coiled coil</keyword>
<gene>
    <name evidence="4" type="ORF">Acr_00g0058910</name>
</gene>
<organism evidence="4 5">
    <name type="scientific">Actinidia rufa</name>
    <dbReference type="NCBI Taxonomy" id="165716"/>
    <lineage>
        <taxon>Eukaryota</taxon>
        <taxon>Viridiplantae</taxon>
        <taxon>Streptophyta</taxon>
        <taxon>Embryophyta</taxon>
        <taxon>Tracheophyta</taxon>
        <taxon>Spermatophyta</taxon>
        <taxon>Magnoliopsida</taxon>
        <taxon>eudicotyledons</taxon>
        <taxon>Gunneridae</taxon>
        <taxon>Pentapetalae</taxon>
        <taxon>asterids</taxon>
        <taxon>Ericales</taxon>
        <taxon>Actinidiaceae</taxon>
        <taxon>Actinidia</taxon>
    </lineage>
</organism>
<dbReference type="InterPro" id="IPR001878">
    <property type="entry name" value="Znf_CCHC"/>
</dbReference>
<feature type="compositionally biased region" description="Low complexity" evidence="2">
    <location>
        <begin position="213"/>
        <end position="237"/>
    </location>
</feature>
<dbReference type="GO" id="GO:0008270">
    <property type="term" value="F:zinc ion binding"/>
    <property type="evidence" value="ECO:0007669"/>
    <property type="project" value="InterPro"/>
</dbReference>
<evidence type="ECO:0000313" key="5">
    <source>
        <dbReference type="Proteomes" id="UP000585474"/>
    </source>
</evidence>
<evidence type="ECO:0000256" key="1">
    <source>
        <dbReference type="SAM" id="Coils"/>
    </source>
</evidence>
<dbReference type="AlphaFoldDB" id="A0A7J0DMZ3"/>
<proteinExistence type="predicted"/>
<evidence type="ECO:0000256" key="2">
    <source>
        <dbReference type="SAM" id="MobiDB-lite"/>
    </source>
</evidence>
<dbReference type="SMART" id="SM00343">
    <property type="entry name" value="ZnF_C2HC"/>
    <property type="match status" value="3"/>
</dbReference>
<accession>A0A7J0DMZ3</accession>
<feature type="domain" description="CCHC-type" evidence="3">
    <location>
        <begin position="39"/>
        <end position="55"/>
    </location>
</feature>
<evidence type="ECO:0000313" key="4">
    <source>
        <dbReference type="EMBL" id="GFS38691.1"/>
    </source>
</evidence>
<comment type="caution">
    <text evidence="4">The sequence shown here is derived from an EMBL/GenBank/DDBJ whole genome shotgun (WGS) entry which is preliminary data.</text>
</comment>
<dbReference type="Proteomes" id="UP000585474">
    <property type="component" value="Unassembled WGS sequence"/>
</dbReference>